<name>A0A382RKW7_9ZZZZ</name>
<proteinExistence type="predicted"/>
<gene>
    <name evidence="2" type="ORF">METZ01_LOCUS351188</name>
</gene>
<evidence type="ECO:0000256" key="1">
    <source>
        <dbReference type="SAM" id="MobiDB-lite"/>
    </source>
</evidence>
<dbReference type="EMBL" id="UINC01122494">
    <property type="protein sequence ID" value="SVC98334.1"/>
    <property type="molecule type" value="Genomic_DNA"/>
</dbReference>
<dbReference type="AlphaFoldDB" id="A0A382RKW7"/>
<reference evidence="2" key="1">
    <citation type="submission" date="2018-05" db="EMBL/GenBank/DDBJ databases">
        <authorList>
            <person name="Lanie J.A."/>
            <person name="Ng W.-L."/>
            <person name="Kazmierczak K.M."/>
            <person name="Andrzejewski T.M."/>
            <person name="Davidsen T.M."/>
            <person name="Wayne K.J."/>
            <person name="Tettelin H."/>
            <person name="Glass J.I."/>
            <person name="Rusch D."/>
            <person name="Podicherti R."/>
            <person name="Tsui H.-C.T."/>
            <person name="Winkler M.E."/>
        </authorList>
    </citation>
    <scope>NUCLEOTIDE SEQUENCE</scope>
</reference>
<sequence>MDDRRESPKKTKRRPRPATMAEVAEKEGEQAGLVIRDFKQLLETVEKELVDHIEQNHAALTERDVKSVISKIANRPDILPKKVAKAVEIDKVLKLGRDSFSRILVERFEKLLYEPDGRSLKQGALPRKFIPGFLEAVRLLLGVEHYDELRVTCSKMVETKQNSRADLTTSEFWKDLYESPEARLISADVYCRVGAHFANFDRRKGWFI</sequence>
<protein>
    <submittedName>
        <fullName evidence="2">Uncharacterized protein</fullName>
    </submittedName>
</protein>
<feature type="region of interest" description="Disordered" evidence="1">
    <location>
        <begin position="1"/>
        <end position="25"/>
    </location>
</feature>
<organism evidence="2">
    <name type="scientific">marine metagenome</name>
    <dbReference type="NCBI Taxonomy" id="408172"/>
    <lineage>
        <taxon>unclassified sequences</taxon>
        <taxon>metagenomes</taxon>
        <taxon>ecological metagenomes</taxon>
    </lineage>
</organism>
<accession>A0A382RKW7</accession>
<evidence type="ECO:0000313" key="2">
    <source>
        <dbReference type="EMBL" id="SVC98334.1"/>
    </source>
</evidence>
<feature type="non-terminal residue" evidence="2">
    <location>
        <position position="208"/>
    </location>
</feature>